<evidence type="ECO:0000256" key="9">
    <source>
        <dbReference type="SAM" id="Phobius"/>
    </source>
</evidence>
<feature type="binding site" evidence="7">
    <location>
        <position position="490"/>
    </location>
    <ligand>
        <name>L-glutamate</name>
        <dbReference type="ChEBI" id="CHEBI:29985"/>
    </ligand>
</feature>
<dbReference type="GO" id="GO:0036374">
    <property type="term" value="F:glutathione hydrolase activity"/>
    <property type="evidence" value="ECO:0007669"/>
    <property type="project" value="UniProtKB-UniRule"/>
</dbReference>
<keyword evidence="8" id="KW-0012">Acyltransferase</keyword>
<dbReference type="Proteomes" id="UP000769528">
    <property type="component" value="Unassembled WGS sequence"/>
</dbReference>
<protein>
    <recommendedName>
        <fullName evidence="8">Glutathione hydrolase</fullName>
        <ecNumber evidence="8">2.3.2.2</ecNumber>
        <ecNumber evidence="8">3.4.19.13</ecNumber>
    </recommendedName>
    <alternativeName>
        <fullName evidence="8">Gamma-glutamyltransferase</fullName>
    </alternativeName>
    <alternativeName>
        <fullName evidence="8">Gamma-glutamyltranspeptidase</fullName>
    </alternativeName>
</protein>
<comment type="caution">
    <text evidence="10">The sequence shown here is derived from an EMBL/GenBank/DDBJ whole genome shotgun (WGS) entry which is preliminary data.</text>
</comment>
<dbReference type="InterPro" id="IPR043138">
    <property type="entry name" value="GGT_lsub"/>
</dbReference>
<proteinExistence type="inferred from homology"/>
<dbReference type="EMBL" id="JAEUBF010000161">
    <property type="protein sequence ID" value="KAH3680086.1"/>
    <property type="molecule type" value="Genomic_DNA"/>
</dbReference>
<keyword evidence="8" id="KW-0378">Hydrolase</keyword>
<gene>
    <name evidence="10" type="ORF">WICMUC_000569</name>
</gene>
<evidence type="ECO:0000256" key="4">
    <source>
        <dbReference type="ARBA" id="ARBA00009381"/>
    </source>
</evidence>
<feature type="binding site" evidence="7">
    <location>
        <begin position="466"/>
        <end position="468"/>
    </location>
    <ligand>
        <name>L-glutamate</name>
        <dbReference type="ChEBI" id="CHEBI:29985"/>
    </ligand>
</feature>
<dbReference type="InterPro" id="IPR043137">
    <property type="entry name" value="GGT_ssub_C"/>
</dbReference>
<dbReference type="InterPro" id="IPR000101">
    <property type="entry name" value="GGT_peptidase"/>
</dbReference>
<dbReference type="PANTHER" id="PTHR11686:SF9">
    <property type="entry name" value="RE13973P"/>
    <property type="match status" value="1"/>
</dbReference>
<feature type="binding site" evidence="7">
    <location>
        <begin position="518"/>
        <end position="519"/>
    </location>
    <ligand>
        <name>L-glutamate</name>
        <dbReference type="ChEBI" id="CHEBI:29985"/>
    </ligand>
</feature>
<comment type="pathway">
    <text evidence="3 8">Sulfur metabolism; glutathione metabolism.</text>
</comment>
<evidence type="ECO:0000256" key="8">
    <source>
        <dbReference type="RuleBase" id="RU368068"/>
    </source>
</evidence>
<comment type="catalytic activity">
    <reaction evidence="1 8">
        <text>an S-substituted glutathione + H2O = an S-substituted L-cysteinylglycine + L-glutamate</text>
        <dbReference type="Rhea" id="RHEA:59468"/>
        <dbReference type="ChEBI" id="CHEBI:15377"/>
        <dbReference type="ChEBI" id="CHEBI:29985"/>
        <dbReference type="ChEBI" id="CHEBI:90779"/>
        <dbReference type="ChEBI" id="CHEBI:143103"/>
        <dbReference type="EC" id="3.4.19.13"/>
    </reaction>
</comment>
<keyword evidence="11" id="KW-1185">Reference proteome</keyword>
<reference evidence="10" key="1">
    <citation type="journal article" date="2021" name="Open Biol.">
        <title>Shared evolutionary footprints suggest mitochondrial oxidative damage underlies multiple complex I losses in fungi.</title>
        <authorList>
            <person name="Schikora-Tamarit M.A."/>
            <person name="Marcet-Houben M."/>
            <person name="Nosek J."/>
            <person name="Gabaldon T."/>
        </authorList>
    </citation>
    <scope>NUCLEOTIDE SEQUENCE</scope>
    <source>
        <strain evidence="10">CBS6341</strain>
    </source>
</reference>
<comment type="function">
    <text evidence="8">Cleaves the gamma-glutamyl peptide bond of glutathione and glutathione conjugates.</text>
</comment>
<dbReference type="NCBIfam" id="TIGR00066">
    <property type="entry name" value="g_glut_trans"/>
    <property type="match status" value="1"/>
</dbReference>
<evidence type="ECO:0000313" key="10">
    <source>
        <dbReference type="EMBL" id="KAH3680086.1"/>
    </source>
</evidence>
<keyword evidence="9" id="KW-0812">Transmembrane</keyword>
<sequence>MKFLNNNDNIADIEKTIFINDNNIKNRDKSIWIKLNKSIYWLKYIILTVLTILTIWYNYTPLINYNYINSTNHISSHIDDNRGIDIKPLIREPSLDPSPIHLKISLKGAVASDVEECSKLGTDILLQGGFAADAAVTVALCIGAINSFNSGIGGGGFITSKLYQDDNAISIDAREAAPLNSYRDMFIGRENLSKIGGLAACIPGELKGLYTLFETHGSGKLSWKQVIEPVIELTRNGWNASIVLASAIKSDENFLKDNYEIWKFLFKENKTELIEVGDLVKRPILANTLELIANNGSDAIFYDPYGPIASNLIKTINNHGGIFQPDDFILYKPIVSTALHTKFLNNDVYTCQGSCSGPALITGLNIFNSFGIQEGKDMDPLSTHRLIETMKHMASARTRLGDPNTDNINLITSKEYAEIARNLIDDNKTLDSIQDYNPAYQNNEPHGTTHFSIVDQYNNAVSMTSTINLLFGSLVKDPQTGIILNNEMDDFSTPGSKNAFGLQPSIFNFIRPQKRPLSSTVPTIIVNELGKPDLIIGSAGGSRILTAVFQAIVRTYSYNIPLLETLAYPRIHHQLSPNHIEYETHIGNDIIESLKSKGHDVLEQPPKTAMNAIRRWRGEWHAVSDYWRKRGVASAL</sequence>
<dbReference type="FunFam" id="3.60.20.40:FF:000001">
    <property type="entry name" value="Gamma-glutamyltranspeptidase 1"/>
    <property type="match status" value="1"/>
</dbReference>
<evidence type="ECO:0000256" key="1">
    <source>
        <dbReference type="ARBA" id="ARBA00001049"/>
    </source>
</evidence>
<evidence type="ECO:0000256" key="3">
    <source>
        <dbReference type="ARBA" id="ARBA00005115"/>
    </source>
</evidence>
<dbReference type="GO" id="GO:0005886">
    <property type="term" value="C:plasma membrane"/>
    <property type="evidence" value="ECO:0007669"/>
    <property type="project" value="TreeGrafter"/>
</dbReference>
<dbReference type="PRINTS" id="PR01210">
    <property type="entry name" value="GGTRANSPTASE"/>
</dbReference>
<dbReference type="InterPro" id="IPR029055">
    <property type="entry name" value="Ntn_hydrolases_N"/>
</dbReference>
<dbReference type="PANTHER" id="PTHR11686">
    <property type="entry name" value="GAMMA GLUTAMYL TRANSPEPTIDASE"/>
    <property type="match status" value="1"/>
</dbReference>
<dbReference type="OrthoDB" id="1081007at2759"/>
<feature type="binding site" evidence="7">
    <location>
        <position position="174"/>
    </location>
    <ligand>
        <name>L-glutamate</name>
        <dbReference type="ChEBI" id="CHEBI:29985"/>
    </ligand>
</feature>
<comment type="catalytic activity">
    <reaction evidence="2 8">
        <text>glutathione + H2O = L-cysteinylglycine + L-glutamate</text>
        <dbReference type="Rhea" id="RHEA:28807"/>
        <dbReference type="ChEBI" id="CHEBI:15377"/>
        <dbReference type="ChEBI" id="CHEBI:29985"/>
        <dbReference type="ChEBI" id="CHEBI:57925"/>
        <dbReference type="ChEBI" id="CHEBI:61694"/>
        <dbReference type="EC" id="3.4.19.13"/>
    </reaction>
</comment>
<dbReference type="Pfam" id="PF01019">
    <property type="entry name" value="G_glu_transpept"/>
    <property type="match status" value="1"/>
</dbReference>
<comment type="similarity">
    <text evidence="4">Belongs to the gamma-glutamyltransferase family.</text>
</comment>
<keyword evidence="8" id="KW-0808">Transferase</keyword>
<comment type="catalytic activity">
    <reaction evidence="5 8">
        <text>an N-terminal (5-L-glutamyl)-[peptide] + an alpha-amino acid = 5-L-glutamyl amino acid + an N-terminal L-alpha-aminoacyl-[peptide]</text>
        <dbReference type="Rhea" id="RHEA:23904"/>
        <dbReference type="Rhea" id="RHEA-COMP:9780"/>
        <dbReference type="Rhea" id="RHEA-COMP:9795"/>
        <dbReference type="ChEBI" id="CHEBI:77644"/>
        <dbReference type="ChEBI" id="CHEBI:78597"/>
        <dbReference type="ChEBI" id="CHEBI:78599"/>
        <dbReference type="ChEBI" id="CHEBI:78608"/>
        <dbReference type="EC" id="2.3.2.2"/>
    </reaction>
</comment>
<dbReference type="Gene3D" id="3.60.20.40">
    <property type="match status" value="1"/>
</dbReference>
<dbReference type="EC" id="3.4.19.13" evidence="8"/>
<reference evidence="10" key="2">
    <citation type="submission" date="2021-01" db="EMBL/GenBank/DDBJ databases">
        <authorList>
            <person name="Schikora-Tamarit M.A."/>
        </authorList>
    </citation>
    <scope>NUCLEOTIDE SEQUENCE</scope>
    <source>
        <strain evidence="10">CBS6341</strain>
    </source>
</reference>
<keyword evidence="9" id="KW-1133">Transmembrane helix</keyword>
<dbReference type="AlphaFoldDB" id="A0A9P8TII3"/>
<evidence type="ECO:0000256" key="2">
    <source>
        <dbReference type="ARBA" id="ARBA00001089"/>
    </source>
</evidence>
<dbReference type="Gene3D" id="1.10.246.130">
    <property type="match status" value="1"/>
</dbReference>
<organism evidence="10 11">
    <name type="scientific">Wickerhamomyces mucosus</name>
    <dbReference type="NCBI Taxonomy" id="1378264"/>
    <lineage>
        <taxon>Eukaryota</taxon>
        <taxon>Fungi</taxon>
        <taxon>Dikarya</taxon>
        <taxon>Ascomycota</taxon>
        <taxon>Saccharomycotina</taxon>
        <taxon>Saccharomycetes</taxon>
        <taxon>Phaffomycetales</taxon>
        <taxon>Wickerhamomycetaceae</taxon>
        <taxon>Wickerhamomyces</taxon>
    </lineage>
</organism>
<dbReference type="SUPFAM" id="SSF56235">
    <property type="entry name" value="N-terminal nucleophile aminohydrolases (Ntn hydrolases)"/>
    <property type="match status" value="1"/>
</dbReference>
<dbReference type="GO" id="GO:0000324">
    <property type="term" value="C:fungal-type vacuole"/>
    <property type="evidence" value="ECO:0007669"/>
    <property type="project" value="TreeGrafter"/>
</dbReference>
<evidence type="ECO:0000256" key="7">
    <source>
        <dbReference type="PIRSR" id="PIRSR600101-2"/>
    </source>
</evidence>
<dbReference type="GO" id="GO:0006751">
    <property type="term" value="P:glutathione catabolic process"/>
    <property type="evidence" value="ECO:0007669"/>
    <property type="project" value="UniProtKB-UniRule"/>
</dbReference>
<evidence type="ECO:0000256" key="6">
    <source>
        <dbReference type="PIRSR" id="PIRSR600101-1"/>
    </source>
</evidence>
<feature type="active site" description="Nucleophile" evidence="6">
    <location>
        <position position="448"/>
    </location>
</feature>
<dbReference type="GO" id="GO:0103068">
    <property type="term" value="F:leukotriene C4 gamma-glutamyl transferase activity"/>
    <property type="evidence" value="ECO:0007669"/>
    <property type="project" value="UniProtKB-EC"/>
</dbReference>
<feature type="binding site" evidence="7">
    <location>
        <position position="541"/>
    </location>
    <ligand>
        <name>L-glutamate</name>
        <dbReference type="ChEBI" id="CHEBI:29985"/>
    </ligand>
</feature>
<evidence type="ECO:0000313" key="11">
    <source>
        <dbReference type="Proteomes" id="UP000769528"/>
    </source>
</evidence>
<feature type="transmembrane region" description="Helical" evidence="9">
    <location>
        <begin position="39"/>
        <end position="59"/>
    </location>
</feature>
<evidence type="ECO:0000256" key="5">
    <source>
        <dbReference type="ARBA" id="ARBA00047417"/>
    </source>
</evidence>
<accession>A0A9P8TII3</accession>
<dbReference type="EC" id="2.3.2.2" evidence="8"/>
<name>A0A9P8TII3_9ASCO</name>
<keyword evidence="9" id="KW-0472">Membrane</keyword>